<feature type="compositionally biased region" description="Low complexity" evidence="11">
    <location>
        <begin position="1852"/>
        <end position="1861"/>
    </location>
</feature>
<feature type="compositionally biased region" description="Low complexity" evidence="11">
    <location>
        <begin position="59"/>
        <end position="80"/>
    </location>
</feature>
<dbReference type="GO" id="GO:0009395">
    <property type="term" value="P:phospholipid catabolic process"/>
    <property type="evidence" value="ECO:0007669"/>
    <property type="project" value="TreeGrafter"/>
</dbReference>
<evidence type="ECO:0000259" key="12">
    <source>
        <dbReference type="PROSITE" id="PS50035"/>
    </source>
</evidence>
<evidence type="ECO:0000256" key="10">
    <source>
        <dbReference type="ARBA" id="ARBA00079280"/>
    </source>
</evidence>
<dbReference type="PANTHER" id="PTHR18896">
    <property type="entry name" value="PHOSPHOLIPASE D"/>
    <property type="match status" value="1"/>
</dbReference>
<dbReference type="CDD" id="cd09138">
    <property type="entry name" value="PLDc_vPLD1_2_yPLD_like_1"/>
    <property type="match status" value="1"/>
</dbReference>
<evidence type="ECO:0000256" key="6">
    <source>
        <dbReference type="ARBA" id="ARBA00022963"/>
    </source>
</evidence>
<dbReference type="FunFam" id="3.30.870.10:FF:000011">
    <property type="entry name" value="Phospholipase"/>
    <property type="match status" value="1"/>
</dbReference>
<evidence type="ECO:0000256" key="5">
    <source>
        <dbReference type="ARBA" id="ARBA00022801"/>
    </source>
</evidence>
<evidence type="ECO:0000256" key="7">
    <source>
        <dbReference type="ARBA" id="ARBA00023098"/>
    </source>
</evidence>
<feature type="compositionally biased region" description="Polar residues" evidence="11">
    <location>
        <begin position="363"/>
        <end position="373"/>
    </location>
</feature>
<feature type="compositionally biased region" description="Basic and acidic residues" evidence="11">
    <location>
        <begin position="1915"/>
        <end position="1928"/>
    </location>
</feature>
<sequence length="1973" mass="216572">MSPAVDLGDVVNLALAHHKAHSPPLSPASSPPPHEPPLLNGHPTPHRSFKHRPPSLDFGSPTSSGASPAARSSTSPSSPRIYDPSHNHNHPRSQTHGHASSLAAYPMSGFPSQDTERSTSPLGLDQPRPKHRSQASFDWFGEFRAAGALEAKSMSPGRGGAAAMRRTDSPASRSSFASGNHLAPLPPATPKTPRRRGRTGSEGGLASDRFADQAQSSESEDESAPREPKSALRGAFTAEDFERGMRKIKSGDTAPDEAGGRKGGTRLQDKQSKSASHRGPSPRHPPSSAASSIKNRLFRHHSAGAAEGPGGGLGVSSSSDGEGATSTSAGRARSLHALAKGDGDGHGAGAAEASDDEVRDQFDTNASSPTASRRPTVAGASGSRMGSLWTSRGNFRSRGGGESGASTPKNSDDEGATSPGPGTKRPPNIRRGSAWGVVKSRLKGGEKKTEAKQGASLTGHELVSELAMGVLPLVLVKMAVMDRDERGDHRIPILMNYLKLRITDSVYPFHDRHAIFRIELEYGDGAVKWVIYRELKDFVNLHAHYRVANLRQGIDKFPAFPKTSLPYLNWLRTEGRGGGGKDGKDVGKAEFARAQREALENYLLKLIKATVRSPFSSSLHGLLAGLTPERWTQMFGPSANRLCKFLEISAMSIQLATRGGAQGKQGYLRITSGGAGSRKQPGFHPLKWKKRHAPKWFIVRDSYIVAVDDPASTEIYEVIMIDSTFEIERPTRIYRKGLGIFHHDSGSDETLDDPVAHERDVEGLLANEPRPQGHHGAGDPNDPSTTHPGRTKPGQDHDESNDAMLKDTSNHTFYLKSSERKLRLVAKTERQQDQFIASIEEMLTRTIWAGRNRFDSFAPIRLNVAAQWLIDGIVTRSTDAFRAGPQRDYFWNLSRAIALAKHKIFIHDWWLSPELYLRRPPHENEKWRLDRLLQRKAREGVEIFVIVYKEVSNDFTPVESQYTKTRLRALHPNIHVQRSPSHTSTGTLLWSHHEKMCVIDETIGFMGGFDLCFGRWDTPGHVLIDDGPNIVNSSDPQNFDRDQARKAQIWPGKDYANQRVLDFHTLTKPEDDMYDRGKVPRQPWHDIGLQIVGQPARDLCRHFIQRWNYLLRIKNHSVKMSFLVPAPDFTPKQLQDLHMTGTCEVQICRSVGPWSMGISHVEHSIQTAYIKAIQFSDHFVYIENQFFITSTEVEGTLVENKIGDALVARIVRAHSEGTPWRAIIVIPMVPGYPYPIDHSDASSVRLIMECQFRSICRGEHSIFARLRHEGIDPDEYITFFGLRTWGKLTSGALTTESTYIHAKSMIVDDRIAIIGSANINDRSQRGDRDSELACIVRDTDMIDSTMGGQPYKVGRFAHTMRVRLMREHLGIDVDELEASEGKEELLAREAERMQEQDEEWDPDNQQSHGTNRGAVAGRKSAFVKSAASSAMEYAGGVTSGLGVAAQAGLEKGVEKVDIDLNIWEDDLKKKGRAGQEEDEHTSAEKIADGEKPSEGFASTVVPTLEEKVMAEGRPQDHQLEDKDGRVGKIRGQAQREREEGPTTQAASHKRQVDHGEDDEQRGSGKPQSKANGMNGIDPKGTVQPLEGTKNDNEPCVDADPEKTRGSPTTQHNPEADDTRKLVGNDNGKDASPLSPISEASSDAFPGGQYKANGNIEPSKPTKEALPSDITDADQGYRSMMDGQEGGDSQKSQRRSSSSASRGNESAANRNKITAELRRNLRERGAYTIPLAAPKVDPHGFADPLVDSFYKDVWLAAAVRNTQIYRKVFRCVPDDLVQTWKQYREFQTWAERHNKPPKGVVPADEPAPFSDPAHHQGQHGAGGGGSAGGVMGQGSNEPNQNDTIEKQNSRLSAANAAPAANEKAQEKDDSSEKQGGSTFGRRVRSGTLMGNGNGGDEKDKSGGGGRARSATLAGGDAHEHDEVFPKEEREQMEQLLQEVTGQLVVFPTRFLEAESANGNFLFLKDRIPPMAIYD</sequence>
<feature type="compositionally biased region" description="Low complexity" evidence="11">
    <location>
        <begin position="1694"/>
        <end position="1710"/>
    </location>
</feature>
<feature type="compositionally biased region" description="Polar residues" evidence="11">
    <location>
        <begin position="110"/>
        <end position="121"/>
    </location>
</feature>
<feature type="domain" description="PLD phosphodiesterase" evidence="12">
    <location>
        <begin position="1296"/>
        <end position="1323"/>
    </location>
</feature>
<dbReference type="Proteomes" id="UP000243876">
    <property type="component" value="Unassembled WGS sequence"/>
</dbReference>
<dbReference type="Gene3D" id="3.30.870.10">
    <property type="entry name" value="Endonuclease Chain A"/>
    <property type="match status" value="2"/>
</dbReference>
<feature type="region of interest" description="Disordered" evidence="11">
    <location>
        <begin position="149"/>
        <end position="435"/>
    </location>
</feature>
<feature type="compositionally biased region" description="Basic and acidic residues" evidence="11">
    <location>
        <begin position="1862"/>
        <end position="1871"/>
    </location>
</feature>
<feature type="compositionally biased region" description="Basic and acidic residues" evidence="11">
    <location>
        <begin position="1480"/>
        <end position="1493"/>
    </location>
</feature>
<dbReference type="PROSITE" id="PS50035">
    <property type="entry name" value="PLD"/>
    <property type="match status" value="2"/>
</dbReference>
<proteinExistence type="inferred from homology"/>
<evidence type="ECO:0000256" key="9">
    <source>
        <dbReference type="ARBA" id="ARBA00074658"/>
    </source>
</evidence>
<evidence type="ECO:0000256" key="11">
    <source>
        <dbReference type="SAM" id="MobiDB-lite"/>
    </source>
</evidence>
<dbReference type="SUPFAM" id="SSF56024">
    <property type="entry name" value="Phospholipase D/nuclease"/>
    <property type="match status" value="2"/>
</dbReference>
<dbReference type="PANTHER" id="PTHR18896:SF76">
    <property type="entry name" value="PHOSPHOLIPASE"/>
    <property type="match status" value="1"/>
</dbReference>
<name>A0A0D6ESA4_SPOSA</name>
<evidence type="ECO:0000313" key="13">
    <source>
        <dbReference type="EMBL" id="CEQ42656.1"/>
    </source>
</evidence>
<keyword evidence="7" id="KW-0443">Lipid metabolism</keyword>
<feature type="compositionally biased region" description="Pro residues" evidence="11">
    <location>
        <begin position="24"/>
        <end position="36"/>
    </location>
</feature>
<dbReference type="InterPro" id="IPR001849">
    <property type="entry name" value="PH_domain"/>
</dbReference>
<dbReference type="CDD" id="cd01254">
    <property type="entry name" value="PH_PLD"/>
    <property type="match status" value="1"/>
</dbReference>
<comment type="catalytic activity">
    <reaction evidence="1">
        <text>a 1,2-diacyl-sn-glycero-3-phosphocholine + H2O = a 1,2-diacyl-sn-glycero-3-phosphate + choline + H(+)</text>
        <dbReference type="Rhea" id="RHEA:14445"/>
        <dbReference type="ChEBI" id="CHEBI:15354"/>
        <dbReference type="ChEBI" id="CHEBI:15377"/>
        <dbReference type="ChEBI" id="CHEBI:15378"/>
        <dbReference type="ChEBI" id="CHEBI:57643"/>
        <dbReference type="ChEBI" id="CHEBI:58608"/>
        <dbReference type="EC" id="3.1.4.4"/>
    </reaction>
</comment>
<dbReference type="OrthoDB" id="14911at2759"/>
<feature type="region of interest" description="Disordered" evidence="11">
    <location>
        <begin position="1508"/>
        <end position="1712"/>
    </location>
</feature>
<dbReference type="Gene3D" id="3.30.1520.10">
    <property type="entry name" value="Phox-like domain"/>
    <property type="match status" value="1"/>
</dbReference>
<feature type="compositionally biased region" description="Basic and acidic residues" evidence="11">
    <location>
        <begin position="793"/>
        <end position="804"/>
    </location>
</feature>
<feature type="compositionally biased region" description="Polar residues" evidence="11">
    <location>
        <begin position="169"/>
        <end position="178"/>
    </location>
</feature>
<feature type="region of interest" description="Disordered" evidence="11">
    <location>
        <begin position="17"/>
        <end position="137"/>
    </location>
</feature>
<evidence type="ECO:0000256" key="8">
    <source>
        <dbReference type="ARBA" id="ARBA00042228"/>
    </source>
</evidence>
<dbReference type="SMART" id="SM00155">
    <property type="entry name" value="PLDc"/>
    <property type="match status" value="2"/>
</dbReference>
<dbReference type="SMART" id="SM00233">
    <property type="entry name" value="PH"/>
    <property type="match status" value="1"/>
</dbReference>
<accession>A0A0D6ESA4</accession>
<reference evidence="14" key="1">
    <citation type="submission" date="2015-02" db="EMBL/GenBank/DDBJ databases">
        <authorList>
            <person name="Gon?alves P."/>
        </authorList>
    </citation>
    <scope>NUCLEOTIDE SEQUENCE [LARGE SCALE GENOMIC DNA]</scope>
</reference>
<feature type="compositionally biased region" description="Basic and acidic residues" evidence="11">
    <location>
        <begin position="1613"/>
        <end position="1628"/>
    </location>
</feature>
<evidence type="ECO:0000256" key="2">
    <source>
        <dbReference type="ARBA" id="ARBA00008664"/>
    </source>
</evidence>
<dbReference type="EMBL" id="CENE01000031">
    <property type="protein sequence ID" value="CEQ42656.1"/>
    <property type="molecule type" value="Genomic_DNA"/>
</dbReference>
<gene>
    <name evidence="13" type="primary">SPOSA6832_04495</name>
</gene>
<dbReference type="InterPro" id="IPR036871">
    <property type="entry name" value="PX_dom_sf"/>
</dbReference>
<comment type="similarity">
    <text evidence="2">Belongs to the phospholipase D family.</text>
</comment>
<dbReference type="CDD" id="cd09141">
    <property type="entry name" value="PLDc_vPLD1_2_yPLD_like_2"/>
    <property type="match status" value="1"/>
</dbReference>
<feature type="compositionally biased region" description="Basic and acidic residues" evidence="11">
    <location>
        <begin position="1508"/>
        <end position="1526"/>
    </location>
</feature>
<feature type="region of interest" description="Disordered" evidence="11">
    <location>
        <begin position="1469"/>
        <end position="1495"/>
    </location>
</feature>
<dbReference type="EC" id="3.1.4.4" evidence="3"/>
<feature type="region of interest" description="Disordered" evidence="11">
    <location>
        <begin position="766"/>
        <end position="804"/>
    </location>
</feature>
<keyword evidence="6" id="KW-0442">Lipid degradation</keyword>
<keyword evidence="5" id="KW-0378">Hydrolase</keyword>
<dbReference type="InterPro" id="IPR015679">
    <property type="entry name" value="PLipase_D_fam"/>
</dbReference>
<evidence type="ECO:0000313" key="14">
    <source>
        <dbReference type="Proteomes" id="UP000243876"/>
    </source>
</evidence>
<dbReference type="GO" id="GO:0004630">
    <property type="term" value="F:phospholipase D activity"/>
    <property type="evidence" value="ECO:0007669"/>
    <property type="project" value="UniProtKB-EC"/>
</dbReference>
<dbReference type="InterPro" id="IPR011993">
    <property type="entry name" value="PH-like_dom_sf"/>
</dbReference>
<dbReference type="Gene3D" id="2.30.29.30">
    <property type="entry name" value="Pleckstrin-homology domain (PH domain)/Phosphotyrosine-binding domain (PTB)"/>
    <property type="match status" value="1"/>
</dbReference>
<feature type="compositionally biased region" description="Gly residues" evidence="11">
    <location>
        <begin position="1818"/>
        <end position="1831"/>
    </location>
</feature>
<dbReference type="GO" id="GO:0035091">
    <property type="term" value="F:phosphatidylinositol binding"/>
    <property type="evidence" value="ECO:0007669"/>
    <property type="project" value="InterPro"/>
</dbReference>
<feature type="region of interest" description="Disordered" evidence="11">
    <location>
        <begin position="1793"/>
        <end position="1928"/>
    </location>
</feature>
<organism evidence="13 14">
    <name type="scientific">Sporidiobolus salmonicolor</name>
    <name type="common">Yeast-like fungus</name>
    <name type="synonym">Sporobolomyces salmonicolor</name>
    <dbReference type="NCBI Taxonomy" id="5005"/>
    <lineage>
        <taxon>Eukaryota</taxon>
        <taxon>Fungi</taxon>
        <taxon>Dikarya</taxon>
        <taxon>Basidiomycota</taxon>
        <taxon>Pucciniomycotina</taxon>
        <taxon>Microbotryomycetes</taxon>
        <taxon>Sporidiobolales</taxon>
        <taxon>Sporidiobolaceae</taxon>
        <taxon>Sporobolomyces</taxon>
    </lineage>
</organism>
<feature type="compositionally biased region" description="Basic residues" evidence="11">
    <location>
        <begin position="44"/>
        <end position="53"/>
    </location>
</feature>
<dbReference type="InterPro" id="IPR001736">
    <property type="entry name" value="PLipase_D/transphosphatidylase"/>
</dbReference>
<feature type="domain" description="PLD phosphodiesterase" evidence="12">
    <location>
        <begin position="988"/>
        <end position="1015"/>
    </location>
</feature>
<dbReference type="Pfam" id="PF00614">
    <property type="entry name" value="PLDc"/>
    <property type="match status" value="2"/>
</dbReference>
<evidence type="ECO:0000256" key="1">
    <source>
        <dbReference type="ARBA" id="ARBA00000798"/>
    </source>
</evidence>
<keyword evidence="14" id="KW-1185">Reference proteome</keyword>
<feature type="region of interest" description="Disordered" evidence="11">
    <location>
        <begin position="1388"/>
        <end position="1416"/>
    </location>
</feature>
<protein>
    <recommendedName>
        <fullName evidence="9">Phospholipase D1</fullName>
        <ecNumber evidence="3">3.1.4.4</ecNumber>
    </recommendedName>
    <alternativeName>
        <fullName evidence="8">Choline phosphatase 1</fullName>
    </alternativeName>
    <alternativeName>
        <fullName evidence="10">Phosphatidylcholine-hydrolyzing phospholipase D1</fullName>
    </alternativeName>
</protein>
<keyword evidence="4" id="KW-0677">Repeat</keyword>
<dbReference type="CDD" id="cd06093">
    <property type="entry name" value="PX_domain"/>
    <property type="match status" value="1"/>
</dbReference>
<evidence type="ECO:0000256" key="3">
    <source>
        <dbReference type="ARBA" id="ARBA00012027"/>
    </source>
</evidence>
<evidence type="ECO:0000256" key="4">
    <source>
        <dbReference type="ARBA" id="ARBA00022737"/>
    </source>
</evidence>